<dbReference type="GO" id="GO:0005762">
    <property type="term" value="C:mitochondrial large ribosomal subunit"/>
    <property type="evidence" value="ECO:0007669"/>
    <property type="project" value="TreeGrafter"/>
</dbReference>
<dbReference type="GeneID" id="7201863"/>
<proteinExistence type="inferred from homology"/>
<dbReference type="EMBL" id="CM000613">
    <property type="protein sequence ID" value="EEC47556.1"/>
    <property type="molecule type" value="Genomic_DNA"/>
</dbReference>
<accession>B7G1S0</accession>
<dbReference type="Gene3D" id="3.100.10.10">
    <property type="match status" value="1"/>
</dbReference>
<dbReference type="GO" id="GO:0006412">
    <property type="term" value="P:translation"/>
    <property type="evidence" value="ECO:0007669"/>
    <property type="project" value="InterPro"/>
</dbReference>
<dbReference type="HAMAP" id="MF_01341">
    <property type="entry name" value="Ribosomal_uL15"/>
    <property type="match status" value="1"/>
</dbReference>
<reference evidence="6 7" key="1">
    <citation type="journal article" date="2008" name="Nature">
        <title>The Phaeodactylum genome reveals the evolutionary history of diatom genomes.</title>
        <authorList>
            <person name="Bowler C."/>
            <person name="Allen A.E."/>
            <person name="Badger J.H."/>
            <person name="Grimwood J."/>
            <person name="Jabbari K."/>
            <person name="Kuo A."/>
            <person name="Maheswari U."/>
            <person name="Martens C."/>
            <person name="Maumus F."/>
            <person name="Otillar R.P."/>
            <person name="Rayko E."/>
            <person name="Salamov A."/>
            <person name="Vandepoele K."/>
            <person name="Beszteri B."/>
            <person name="Gruber A."/>
            <person name="Heijde M."/>
            <person name="Katinka M."/>
            <person name="Mock T."/>
            <person name="Valentin K."/>
            <person name="Verret F."/>
            <person name="Berges J.A."/>
            <person name="Brownlee C."/>
            <person name="Cadoret J.P."/>
            <person name="Chiovitti A."/>
            <person name="Choi C.J."/>
            <person name="Coesel S."/>
            <person name="De Martino A."/>
            <person name="Detter J.C."/>
            <person name="Durkin C."/>
            <person name="Falciatore A."/>
            <person name="Fournet J."/>
            <person name="Haruta M."/>
            <person name="Huysman M.J."/>
            <person name="Jenkins B.D."/>
            <person name="Jiroutova K."/>
            <person name="Jorgensen R.E."/>
            <person name="Joubert Y."/>
            <person name="Kaplan A."/>
            <person name="Kroger N."/>
            <person name="Kroth P.G."/>
            <person name="La Roche J."/>
            <person name="Lindquist E."/>
            <person name="Lommer M."/>
            <person name="Martin-Jezequel V."/>
            <person name="Lopez P.J."/>
            <person name="Lucas S."/>
            <person name="Mangogna M."/>
            <person name="McGinnis K."/>
            <person name="Medlin L.K."/>
            <person name="Montsant A."/>
            <person name="Oudot-Le Secq M.P."/>
            <person name="Napoli C."/>
            <person name="Obornik M."/>
            <person name="Parker M.S."/>
            <person name="Petit J.L."/>
            <person name="Porcel B.M."/>
            <person name="Poulsen N."/>
            <person name="Robison M."/>
            <person name="Rychlewski L."/>
            <person name="Rynearson T.A."/>
            <person name="Schmutz J."/>
            <person name="Shapiro H."/>
            <person name="Siaut M."/>
            <person name="Stanley M."/>
            <person name="Sussman M.R."/>
            <person name="Taylor A.R."/>
            <person name="Vardi A."/>
            <person name="von Dassow P."/>
            <person name="Vyverman W."/>
            <person name="Willis A."/>
            <person name="Wyrwicz L.S."/>
            <person name="Rokhsar D.S."/>
            <person name="Weissenbach J."/>
            <person name="Armbrust E.V."/>
            <person name="Green B.R."/>
            <person name="Van de Peer Y."/>
            <person name="Grigoriev I.V."/>
        </authorList>
    </citation>
    <scope>NUCLEOTIDE SEQUENCE [LARGE SCALE GENOMIC DNA]</scope>
    <source>
        <strain evidence="6 7">CCAP 1055/1</strain>
    </source>
</reference>
<feature type="compositionally biased region" description="Basic residues" evidence="4">
    <location>
        <begin position="30"/>
        <end position="39"/>
    </location>
</feature>
<dbReference type="KEGG" id="pti:PHATRDRAFT_5769"/>
<dbReference type="eggNOG" id="KOG0846">
    <property type="taxonomic scope" value="Eukaryota"/>
</dbReference>
<dbReference type="Proteomes" id="UP000000759">
    <property type="component" value="Chromosome 10"/>
</dbReference>
<reference evidence="7" key="2">
    <citation type="submission" date="2008-08" db="EMBL/GenBank/DDBJ databases">
        <authorList>
            <consortium name="Diatom Consortium"/>
            <person name="Grigoriev I."/>
            <person name="Grimwood J."/>
            <person name="Kuo A."/>
            <person name="Otillar R.P."/>
            <person name="Salamov A."/>
            <person name="Detter J.C."/>
            <person name="Lindquist E."/>
            <person name="Shapiro H."/>
            <person name="Lucas S."/>
            <person name="Glavina del Rio T."/>
            <person name="Pitluck S."/>
            <person name="Rokhsar D."/>
            <person name="Bowler C."/>
        </authorList>
    </citation>
    <scope>GENOME REANNOTATION</scope>
    <source>
        <strain evidence="7">CCAP 1055/1</strain>
    </source>
</reference>
<evidence type="ECO:0000259" key="5">
    <source>
        <dbReference type="Pfam" id="PF00828"/>
    </source>
</evidence>
<name>B7G1S0_PHATC</name>
<dbReference type="AlphaFoldDB" id="B7G1S0"/>
<feature type="region of interest" description="Disordered" evidence="4">
    <location>
        <begin position="1"/>
        <end position="54"/>
    </location>
</feature>
<sequence length="190" mass="21076">LRLNTLQDNPGAVKVGRRVGRGIGSSKGKTCGRGHKGQKSRSGGNIRPNFEGGQTPQYKLFPKRGFNNKRHEAIMCPFNIGTLQTYIDMGRLDPTETITIKSLEQAGIFKSNSIKHGVKLLAYGSERLRQPVTVKLSRASTKAVEAVENAGGHVISVHYTRLGLRALLKPHKFVILPRLPRPPPKWQPYY</sequence>
<dbReference type="GO" id="GO:0003735">
    <property type="term" value="F:structural constituent of ribosome"/>
    <property type="evidence" value="ECO:0007669"/>
    <property type="project" value="InterPro"/>
</dbReference>
<dbReference type="HOGENOM" id="CLU_055188_5_2_1"/>
<evidence type="ECO:0000256" key="3">
    <source>
        <dbReference type="ARBA" id="ARBA00023274"/>
    </source>
</evidence>
<comment type="similarity">
    <text evidence="1">Belongs to the universal ribosomal protein uL15 family.</text>
</comment>
<dbReference type="PANTHER" id="PTHR12934:SF11">
    <property type="entry name" value="LARGE RIBOSOMAL SUBUNIT PROTEIN UL15M"/>
    <property type="match status" value="1"/>
</dbReference>
<evidence type="ECO:0000256" key="2">
    <source>
        <dbReference type="ARBA" id="ARBA00022980"/>
    </source>
</evidence>
<feature type="non-terminal residue" evidence="6">
    <location>
        <position position="1"/>
    </location>
</feature>
<dbReference type="InterPro" id="IPR005749">
    <property type="entry name" value="Ribosomal_uL15_bac-type"/>
</dbReference>
<dbReference type="PANTHER" id="PTHR12934">
    <property type="entry name" value="50S RIBOSOMAL PROTEIN L15"/>
    <property type="match status" value="1"/>
</dbReference>
<dbReference type="NCBIfam" id="TIGR01071">
    <property type="entry name" value="rplO_bact"/>
    <property type="match status" value="1"/>
</dbReference>
<evidence type="ECO:0000313" key="7">
    <source>
        <dbReference type="Proteomes" id="UP000000759"/>
    </source>
</evidence>
<dbReference type="STRING" id="556484.B7G1S0"/>
<dbReference type="SUPFAM" id="SSF52080">
    <property type="entry name" value="Ribosomal proteins L15p and L18e"/>
    <property type="match status" value="1"/>
</dbReference>
<feature type="non-terminal residue" evidence="6">
    <location>
        <position position="190"/>
    </location>
</feature>
<dbReference type="RefSeq" id="XP_002180904.1">
    <property type="nucleotide sequence ID" value="XM_002180868.1"/>
</dbReference>
<keyword evidence="2" id="KW-0689">Ribosomal protein</keyword>
<evidence type="ECO:0000256" key="1">
    <source>
        <dbReference type="ARBA" id="ARBA00007320"/>
    </source>
</evidence>
<protein>
    <recommendedName>
        <fullName evidence="5">Large ribosomal subunit protein uL15/eL18 domain-containing protein</fullName>
    </recommendedName>
</protein>
<keyword evidence="3" id="KW-0687">Ribonucleoprotein</keyword>
<evidence type="ECO:0000313" key="6">
    <source>
        <dbReference type="EMBL" id="EEC47556.1"/>
    </source>
</evidence>
<dbReference type="InterPro" id="IPR021131">
    <property type="entry name" value="Ribosomal_uL15/eL18"/>
</dbReference>
<feature type="domain" description="Large ribosomal subunit protein uL15/eL18" evidence="5">
    <location>
        <begin position="78"/>
        <end position="154"/>
    </location>
</feature>
<dbReference type="Pfam" id="PF00828">
    <property type="entry name" value="Ribosomal_L27A"/>
    <property type="match status" value="1"/>
</dbReference>
<dbReference type="InterPro" id="IPR036227">
    <property type="entry name" value="Ribosomal_uL15/eL18_sf"/>
</dbReference>
<dbReference type="OrthoDB" id="361383at2759"/>
<dbReference type="InParanoid" id="B7G1S0"/>
<keyword evidence="7" id="KW-1185">Reference proteome</keyword>
<gene>
    <name evidence="6" type="ORF">PHATRDRAFT_5769</name>
</gene>
<dbReference type="InterPro" id="IPR030878">
    <property type="entry name" value="Ribosomal_uL15"/>
</dbReference>
<dbReference type="PaxDb" id="2850-Phatr5769"/>
<organism evidence="6 7">
    <name type="scientific">Phaeodactylum tricornutum (strain CCAP 1055/1)</name>
    <dbReference type="NCBI Taxonomy" id="556484"/>
    <lineage>
        <taxon>Eukaryota</taxon>
        <taxon>Sar</taxon>
        <taxon>Stramenopiles</taxon>
        <taxon>Ochrophyta</taxon>
        <taxon>Bacillariophyta</taxon>
        <taxon>Bacillariophyceae</taxon>
        <taxon>Bacillariophycidae</taxon>
        <taxon>Naviculales</taxon>
        <taxon>Phaeodactylaceae</taxon>
        <taxon>Phaeodactylum</taxon>
    </lineage>
</organism>
<evidence type="ECO:0000256" key="4">
    <source>
        <dbReference type="SAM" id="MobiDB-lite"/>
    </source>
</evidence>